<dbReference type="PANTHER" id="PTHR30086">
    <property type="entry name" value="ARGININE EXPORTER PROTEIN ARGO"/>
    <property type="match status" value="1"/>
</dbReference>
<feature type="transmembrane region" description="Helical" evidence="7">
    <location>
        <begin position="126"/>
        <end position="147"/>
    </location>
</feature>
<dbReference type="GO" id="GO:0005886">
    <property type="term" value="C:plasma membrane"/>
    <property type="evidence" value="ECO:0007669"/>
    <property type="project" value="UniProtKB-SubCell"/>
</dbReference>
<keyword evidence="6 7" id="KW-0472">Membrane</keyword>
<proteinExistence type="inferred from homology"/>
<dbReference type="OrthoDB" id="9804822at2"/>
<name>A0A0H3WWS7_9BURK</name>
<evidence type="ECO:0000256" key="5">
    <source>
        <dbReference type="ARBA" id="ARBA00022989"/>
    </source>
</evidence>
<dbReference type="PATRIC" id="fig|656179.3.peg.1562"/>
<evidence type="ECO:0000256" key="2">
    <source>
        <dbReference type="ARBA" id="ARBA00007928"/>
    </source>
</evidence>
<feature type="transmembrane region" description="Helical" evidence="7">
    <location>
        <begin position="40"/>
        <end position="61"/>
    </location>
</feature>
<dbReference type="RefSeq" id="WP_047905874.1">
    <property type="nucleotide sequence ID" value="NZ_CP011807.3"/>
</dbReference>
<evidence type="ECO:0000256" key="4">
    <source>
        <dbReference type="ARBA" id="ARBA00022692"/>
    </source>
</evidence>
<feature type="transmembrane region" description="Helical" evidence="7">
    <location>
        <begin position="6"/>
        <end position="28"/>
    </location>
</feature>
<dbReference type="Proteomes" id="UP000035651">
    <property type="component" value="Chromosome"/>
</dbReference>
<keyword evidence="5 7" id="KW-1133">Transmembrane helix</keyword>
<dbReference type="PANTHER" id="PTHR30086:SF14">
    <property type="entry name" value="HOMOSERINE_HOMOSERINE LACTONE EFFLUX PROTEIN"/>
    <property type="match status" value="1"/>
</dbReference>
<feature type="transmembrane region" description="Helical" evidence="7">
    <location>
        <begin position="194"/>
        <end position="213"/>
    </location>
</feature>
<dbReference type="GO" id="GO:0042970">
    <property type="term" value="F:homoserine transmembrane transporter activity"/>
    <property type="evidence" value="ECO:0007669"/>
    <property type="project" value="TreeGrafter"/>
</dbReference>
<sequence length="215" mass="23132">MSLQTWWLYVVTVFFVSATPGPNMLLVMTHGARHGLRPSLGTMAGCMTALIAMMSISAAGLGAVLKAWPMLFDTLRYVGAAYLVYLGYKSWRSPVNTHNATEEAARLASPALAPDSSFGKLFKAGFLVAASNPKAILFAAAFLPQFIDPAAAKLPQFSILLGTFAVIEMSWYMVYAAGGLRIAPYLREARVLKAFNRISGGVFMGFGALMAAVHR</sequence>
<evidence type="ECO:0000256" key="1">
    <source>
        <dbReference type="ARBA" id="ARBA00004651"/>
    </source>
</evidence>
<feature type="transmembrane region" description="Helical" evidence="7">
    <location>
        <begin position="159"/>
        <end position="182"/>
    </location>
</feature>
<keyword evidence="3" id="KW-1003">Cell membrane</keyword>
<keyword evidence="9" id="KW-1185">Reference proteome</keyword>
<dbReference type="InterPro" id="IPR001123">
    <property type="entry name" value="LeuE-type"/>
</dbReference>
<organism evidence="8 9">
    <name type="scientific">Pandoraea faecigallinarum</name>
    <dbReference type="NCBI Taxonomy" id="656179"/>
    <lineage>
        <taxon>Bacteria</taxon>
        <taxon>Pseudomonadati</taxon>
        <taxon>Pseudomonadota</taxon>
        <taxon>Betaproteobacteria</taxon>
        <taxon>Burkholderiales</taxon>
        <taxon>Burkholderiaceae</taxon>
        <taxon>Pandoraea</taxon>
    </lineage>
</organism>
<accession>A0A0H3WWS7</accession>
<evidence type="ECO:0000256" key="7">
    <source>
        <dbReference type="SAM" id="Phobius"/>
    </source>
</evidence>
<gene>
    <name evidence="8" type="ORF">AB870_07295</name>
</gene>
<evidence type="ECO:0000256" key="6">
    <source>
        <dbReference type="ARBA" id="ARBA00023136"/>
    </source>
</evidence>
<evidence type="ECO:0000313" key="9">
    <source>
        <dbReference type="Proteomes" id="UP000035651"/>
    </source>
</evidence>
<dbReference type="AlphaFoldDB" id="A0A0H3WWS7"/>
<dbReference type="EMBL" id="CP011807">
    <property type="protein sequence ID" value="AKM32624.1"/>
    <property type="molecule type" value="Genomic_DNA"/>
</dbReference>
<comment type="subcellular location">
    <subcellularLocation>
        <location evidence="1">Cell membrane</location>
        <topology evidence="1">Multi-pass membrane protein</topology>
    </subcellularLocation>
</comment>
<evidence type="ECO:0000313" key="8">
    <source>
        <dbReference type="EMBL" id="AKM32624.1"/>
    </source>
</evidence>
<dbReference type="PIRSF" id="PIRSF006324">
    <property type="entry name" value="LeuE"/>
    <property type="match status" value="1"/>
</dbReference>
<evidence type="ECO:0000256" key="3">
    <source>
        <dbReference type="ARBA" id="ARBA00022475"/>
    </source>
</evidence>
<dbReference type="Pfam" id="PF01810">
    <property type="entry name" value="LysE"/>
    <property type="match status" value="1"/>
</dbReference>
<comment type="similarity">
    <text evidence="2">Belongs to the Rht family.</text>
</comment>
<keyword evidence="4 7" id="KW-0812">Transmembrane</keyword>
<reference evidence="8" key="1">
    <citation type="submission" date="2016-06" db="EMBL/GenBank/DDBJ databases">
        <title>Complete Genome Sequence of Pandoraea faecigallinarum DSM-23572.</title>
        <authorList>
            <person name="Yong D."/>
            <person name="Ee R."/>
            <person name="Lim Y.-L."/>
            <person name="Yin W.-F."/>
            <person name="Chan K.-G."/>
        </authorList>
    </citation>
    <scope>NUCLEOTIDE SEQUENCE</scope>
    <source>
        <strain evidence="8">DSM 23572</strain>
    </source>
</reference>
<dbReference type="KEGG" id="pfg:AB870_07295"/>
<protein>
    <submittedName>
        <fullName evidence="8">Amino acid transporter</fullName>
    </submittedName>
</protein>